<dbReference type="HOGENOM" id="CLU_1494229_0_0_6"/>
<keyword evidence="2" id="KW-0732">Signal</keyword>
<evidence type="ECO:0000256" key="1">
    <source>
        <dbReference type="SAM" id="MobiDB-lite"/>
    </source>
</evidence>
<protein>
    <submittedName>
        <fullName evidence="3">Uncharacterized protein</fullName>
    </submittedName>
</protein>
<feature type="region of interest" description="Disordered" evidence="1">
    <location>
        <begin position="58"/>
        <end position="78"/>
    </location>
</feature>
<organism evidence="3 4">
    <name type="scientific">Hahella chejuensis (strain KCTC 2396)</name>
    <dbReference type="NCBI Taxonomy" id="349521"/>
    <lineage>
        <taxon>Bacteria</taxon>
        <taxon>Pseudomonadati</taxon>
        <taxon>Pseudomonadota</taxon>
        <taxon>Gammaproteobacteria</taxon>
        <taxon>Oceanospirillales</taxon>
        <taxon>Hahellaceae</taxon>
        <taxon>Hahella</taxon>
    </lineage>
</organism>
<feature type="chain" id="PRO_5004215795" evidence="2">
    <location>
        <begin position="28"/>
        <end position="180"/>
    </location>
</feature>
<dbReference type="KEGG" id="hch:HCH_02250"/>
<accession>Q2SJU8</accession>
<name>Q2SJU8_HAHCH</name>
<dbReference type="RefSeq" id="WP_011396145.1">
    <property type="nucleotide sequence ID" value="NC_007645.1"/>
</dbReference>
<dbReference type="AlphaFoldDB" id="Q2SJU8"/>
<feature type="compositionally biased region" description="Acidic residues" evidence="1">
    <location>
        <begin position="63"/>
        <end position="72"/>
    </location>
</feature>
<dbReference type="Proteomes" id="UP000000238">
    <property type="component" value="Chromosome"/>
</dbReference>
<proteinExistence type="predicted"/>
<gene>
    <name evidence="3" type="ordered locus">HCH_02250</name>
</gene>
<feature type="signal peptide" evidence="2">
    <location>
        <begin position="1"/>
        <end position="27"/>
    </location>
</feature>
<reference evidence="3 4" key="1">
    <citation type="journal article" date="2005" name="Nucleic Acids Res.">
        <title>Genomic blueprint of Hahella chejuensis, a marine microbe producing an algicidal agent.</title>
        <authorList>
            <person name="Jeong H."/>
            <person name="Yim J.H."/>
            <person name="Lee C."/>
            <person name="Choi S.-H."/>
            <person name="Park Y.K."/>
            <person name="Yoon S.H."/>
            <person name="Hur C.-G."/>
            <person name="Kang H.-Y."/>
            <person name="Kim D."/>
            <person name="Lee H.H."/>
            <person name="Park K.H."/>
            <person name="Park S.-H."/>
            <person name="Park H.-S."/>
            <person name="Lee H.K."/>
            <person name="Oh T.K."/>
            <person name="Kim J.F."/>
        </authorList>
    </citation>
    <scope>NUCLEOTIDE SEQUENCE [LARGE SCALE GENOMIC DNA]</scope>
    <source>
        <strain evidence="3 4">KCTC 2396</strain>
    </source>
</reference>
<sequence length="180" mass="19591">MKGAIIRSPWGRILLAGMAMSFSGAVASEMRGLEEGELSQVSAQSGLIIEIPRVRINAHDGGLDDPDTPQDESDGRRTRGFRYNYITTEHDGGAQTYYFTDEISIAMDIEGPLKLDVDDGGHMVLQLPERVNFVGDGYSMKGIYLNNTGDPASGGKLLNEINIQGNFETGGQVFVWGYDP</sequence>
<evidence type="ECO:0000313" key="4">
    <source>
        <dbReference type="Proteomes" id="UP000000238"/>
    </source>
</evidence>
<dbReference type="EMBL" id="CP000155">
    <property type="protein sequence ID" value="ABC29076.1"/>
    <property type="molecule type" value="Genomic_DNA"/>
</dbReference>
<keyword evidence="4" id="KW-1185">Reference proteome</keyword>
<evidence type="ECO:0000313" key="3">
    <source>
        <dbReference type="EMBL" id="ABC29076.1"/>
    </source>
</evidence>
<dbReference type="OrthoDB" id="6198739at2"/>
<evidence type="ECO:0000256" key="2">
    <source>
        <dbReference type="SAM" id="SignalP"/>
    </source>
</evidence>
<dbReference type="STRING" id="349521.HCH_02250"/>